<dbReference type="InterPro" id="IPR000485">
    <property type="entry name" value="AsnC-type_HTH_dom"/>
</dbReference>
<dbReference type="PRINTS" id="PR00033">
    <property type="entry name" value="HTHASNC"/>
</dbReference>
<dbReference type="Pfam" id="PF01037">
    <property type="entry name" value="AsnC_trans_reg"/>
    <property type="match status" value="1"/>
</dbReference>
<proteinExistence type="predicted"/>
<dbReference type="RefSeq" id="WP_381826012.1">
    <property type="nucleotide sequence ID" value="NZ_JBHTCF010000001.1"/>
</dbReference>
<dbReference type="PROSITE" id="PS50956">
    <property type="entry name" value="HTH_ASNC_2"/>
    <property type="match status" value="1"/>
</dbReference>
<dbReference type="Pfam" id="PF13404">
    <property type="entry name" value="HTH_AsnC-type"/>
    <property type="match status" value="1"/>
</dbReference>
<keyword evidence="1" id="KW-0805">Transcription regulation</keyword>
<dbReference type="Pfam" id="PF13412">
    <property type="entry name" value="HTH_24"/>
    <property type="match status" value="1"/>
</dbReference>
<evidence type="ECO:0000313" key="5">
    <source>
        <dbReference type="EMBL" id="MFC7303149.1"/>
    </source>
</evidence>
<organism evidence="5 6">
    <name type="scientific">Streptomyces monticola</name>
    <dbReference type="NCBI Taxonomy" id="2666263"/>
    <lineage>
        <taxon>Bacteria</taxon>
        <taxon>Bacillati</taxon>
        <taxon>Actinomycetota</taxon>
        <taxon>Actinomycetes</taxon>
        <taxon>Kitasatosporales</taxon>
        <taxon>Streptomycetaceae</taxon>
        <taxon>Streptomyces</taxon>
    </lineage>
</organism>
<keyword evidence="3" id="KW-0804">Transcription</keyword>
<keyword evidence="6" id="KW-1185">Reference proteome</keyword>
<dbReference type="SUPFAM" id="SSF54909">
    <property type="entry name" value="Dimeric alpha+beta barrel"/>
    <property type="match status" value="1"/>
</dbReference>
<dbReference type="CDD" id="cd00090">
    <property type="entry name" value="HTH_ARSR"/>
    <property type="match status" value="1"/>
</dbReference>
<reference evidence="6" key="1">
    <citation type="journal article" date="2019" name="Int. J. Syst. Evol. Microbiol.">
        <title>The Global Catalogue of Microorganisms (GCM) 10K type strain sequencing project: providing services to taxonomists for standard genome sequencing and annotation.</title>
        <authorList>
            <consortium name="The Broad Institute Genomics Platform"/>
            <consortium name="The Broad Institute Genome Sequencing Center for Infectious Disease"/>
            <person name="Wu L."/>
            <person name="Ma J."/>
        </authorList>
    </citation>
    <scope>NUCLEOTIDE SEQUENCE [LARGE SCALE GENOMIC DNA]</scope>
    <source>
        <strain evidence="6">SYNS20</strain>
    </source>
</reference>
<dbReference type="SUPFAM" id="SSF46785">
    <property type="entry name" value="Winged helix' DNA-binding domain"/>
    <property type="match status" value="2"/>
</dbReference>
<dbReference type="Gene3D" id="3.30.70.920">
    <property type="match status" value="1"/>
</dbReference>
<dbReference type="PANTHER" id="PTHR30154">
    <property type="entry name" value="LEUCINE-RESPONSIVE REGULATORY PROTEIN"/>
    <property type="match status" value="1"/>
</dbReference>
<dbReference type="InterPro" id="IPR019887">
    <property type="entry name" value="Tscrpt_reg_AsnC/Lrp_C"/>
</dbReference>
<comment type="caution">
    <text evidence="5">The sequence shown here is derived from an EMBL/GenBank/DDBJ whole genome shotgun (WGS) entry which is preliminary data.</text>
</comment>
<dbReference type="InterPro" id="IPR036388">
    <property type="entry name" value="WH-like_DNA-bd_sf"/>
</dbReference>
<protein>
    <submittedName>
        <fullName evidence="5">Lrp/AsnC family transcriptional regulator</fullName>
    </submittedName>
</protein>
<dbReference type="EMBL" id="JBHTCF010000001">
    <property type="protein sequence ID" value="MFC7303149.1"/>
    <property type="molecule type" value="Genomic_DNA"/>
</dbReference>
<dbReference type="Gene3D" id="1.10.10.10">
    <property type="entry name" value="Winged helix-like DNA-binding domain superfamily/Winged helix DNA-binding domain"/>
    <property type="match status" value="2"/>
</dbReference>
<accession>A0ABW2JBS8</accession>
<dbReference type="InterPro" id="IPR036390">
    <property type="entry name" value="WH_DNA-bd_sf"/>
</dbReference>
<dbReference type="PANTHER" id="PTHR30154:SF34">
    <property type="entry name" value="TRANSCRIPTIONAL REGULATOR AZLB"/>
    <property type="match status" value="1"/>
</dbReference>
<dbReference type="Proteomes" id="UP001596523">
    <property type="component" value="Unassembled WGS sequence"/>
</dbReference>
<name>A0ABW2JBS8_9ACTN</name>
<dbReference type="SMART" id="SM00344">
    <property type="entry name" value="HTH_ASNC"/>
    <property type="match status" value="1"/>
</dbReference>
<dbReference type="InterPro" id="IPR011008">
    <property type="entry name" value="Dimeric_a/b-barrel"/>
</dbReference>
<dbReference type="InterPro" id="IPR019888">
    <property type="entry name" value="Tscrpt_reg_AsnC-like"/>
</dbReference>
<feature type="domain" description="HTH asnC-type" evidence="4">
    <location>
        <begin position="183"/>
        <end position="243"/>
    </location>
</feature>
<evidence type="ECO:0000256" key="1">
    <source>
        <dbReference type="ARBA" id="ARBA00023015"/>
    </source>
</evidence>
<dbReference type="InterPro" id="IPR011991">
    <property type="entry name" value="ArsR-like_HTH"/>
</dbReference>
<evidence type="ECO:0000259" key="4">
    <source>
        <dbReference type="PROSITE" id="PS50956"/>
    </source>
</evidence>
<sequence length="324" mass="35682">MERSAKPSFDELDHRVLQALQLDGRAPFRRIAAALDVSENTVARRYRTLCTQGLRIVARTLPERLGDSRWLLRIQCAPDATTPLAEALARLPESSYVSIDSAGTQIHCGITAPDTDGNETPVLANLHRMSRVTEISAHCLLRVYEGDPPAWYTKLHPLTPEQTALAPPRDVPAPQDEDEPALLDDADRALITHLADDARATFPQLAAATGLSTATAKRHLDRLRASGLLQISTEFPPRHLGYRLMSYLWLRVDPSCLHDVGTALAGHRPISFAAATTGPYNLVATTITRSTTDLYRYLTDHVGHLPGIQYVETAPALRQIKRLA</sequence>
<gene>
    <name evidence="5" type="ORF">ACFQVC_02810</name>
</gene>
<evidence type="ECO:0000256" key="3">
    <source>
        <dbReference type="ARBA" id="ARBA00023163"/>
    </source>
</evidence>
<evidence type="ECO:0000256" key="2">
    <source>
        <dbReference type="ARBA" id="ARBA00023125"/>
    </source>
</evidence>
<keyword evidence="2" id="KW-0238">DNA-binding</keyword>
<evidence type="ECO:0000313" key="6">
    <source>
        <dbReference type="Proteomes" id="UP001596523"/>
    </source>
</evidence>